<name>A0A543PL35_9MICO</name>
<dbReference type="Pfam" id="PF20129">
    <property type="entry name" value="DUF6519"/>
    <property type="match status" value="2"/>
</dbReference>
<accession>A0A543PL35</accession>
<feature type="region of interest" description="Disordered" evidence="1">
    <location>
        <begin position="123"/>
        <end position="143"/>
    </location>
</feature>
<comment type="caution">
    <text evidence="3">The sequence shown here is derived from an EMBL/GenBank/DDBJ whole genome shotgun (WGS) entry which is preliminary data.</text>
</comment>
<reference evidence="3 4" key="1">
    <citation type="submission" date="2019-06" db="EMBL/GenBank/DDBJ databases">
        <title>Sequencing the genomes of 1000 actinobacteria strains.</title>
        <authorList>
            <person name="Klenk H.-P."/>
        </authorList>
    </citation>
    <scope>NUCLEOTIDE SEQUENCE [LARGE SCALE GENOMIC DNA]</scope>
    <source>
        <strain evidence="3 4">DSM 21776</strain>
    </source>
</reference>
<dbReference type="InterPro" id="IPR008964">
    <property type="entry name" value="Invasin/intimin_cell_adhesion"/>
</dbReference>
<dbReference type="CDD" id="cd06577">
    <property type="entry name" value="PASTA_pknB"/>
    <property type="match status" value="1"/>
</dbReference>
<sequence>MHADLTRWTHDPAFAYRSVLLQQGRVLLDSDWNEQAAITAHHDTARTADIVGASGGPAPLDGGLGPFAIVDLTNGLEPSAAPWARLGVTPGHYYVDGVLAESAPDPATPAAAGAWPLADQPFRPTIGTGAGASPGLEEPPAADGDGRYAAYLDVFERTVSPDERPELLESALGGPDTAMRQQTAWQVSLTRLGGAEVCSQLDDVAEVSPRLMVARLREAAPDADPCQITSGGGYQRLENQLYRVEICSVTPQPRFVWSRENGSVTAGLVQIGTTTEPGMDAALTLDRVGRDEELSIRQDDLVEVTSSDRQLRGLPGFLARVGPVIDLVTHVAWLAGAPTSVPSLGRAPVVRRWDGGPSTLSTAPTDLEGGITVAFPAGGTPSVGDFWLIPARTARLAYGTSARQGTLDWPWDSPTPSPRPPVGPIHHHAPLGILRRTGTSWTLESDCRHLFPPLTGLVTIDLVGGDGQEAMPGDELDAPVRVVVRNGGLPVEGAPVRFTPAGGTLREAVSGSPPAGGVVLTGSDGVAAVRWTLDATGASTQILTAQRLDDTSSPVDVAVVVSGRLSIASEVQWQPACDAFAGTRTVQDALAQLATTPTLRLLGGDGQEVSSEGVTVPQLVRVAVDSPCGPARVKVVAQGTDGALVLASQEGAAVPPTLTGTGAGSTDAVEPDATGVAAFVWQPSFAQGRSDVLTLTVDGLALAPVKVSAQLDVSVAGALGMHVVETAFLNGSAFENDAVVDVADLVSGIVITLDSLVLPESVGGKPVGRVLMDLPWPTPPELDQWSDQSFALQTVELVGELIARKNVILWRSKLPLDSVLGRVRERLIGFEANNRLGLPALPIRMRFQLDGWAIMDARNPERHLNGHAITQSVQGQTVLRLPTTDDIAGGRFEMWFWFGGDKPGPNFTRFRIEDFSGATLTKVTRLATDAGVPVTVIEEDAPGIRKNTVLGTIPASGTLLLPGQPLTIRVSRGVGG</sequence>
<dbReference type="EMBL" id="VFQF01000003">
    <property type="protein sequence ID" value="TQN44785.1"/>
    <property type="molecule type" value="Genomic_DNA"/>
</dbReference>
<feature type="domain" description="PASTA" evidence="2">
    <location>
        <begin position="906"/>
        <end position="972"/>
    </location>
</feature>
<gene>
    <name evidence="3" type="ORF">FHX52_4006</name>
</gene>
<organism evidence="3 4">
    <name type="scientific">Humibacillus xanthopallidus</name>
    <dbReference type="NCBI Taxonomy" id="412689"/>
    <lineage>
        <taxon>Bacteria</taxon>
        <taxon>Bacillati</taxon>
        <taxon>Actinomycetota</taxon>
        <taxon>Actinomycetes</taxon>
        <taxon>Micrococcales</taxon>
        <taxon>Intrasporangiaceae</taxon>
        <taxon>Humibacillus</taxon>
    </lineage>
</organism>
<evidence type="ECO:0000313" key="3">
    <source>
        <dbReference type="EMBL" id="TQN44785.1"/>
    </source>
</evidence>
<dbReference type="SUPFAM" id="SSF49373">
    <property type="entry name" value="Invasin/intimin cell-adhesion fragments"/>
    <property type="match status" value="1"/>
</dbReference>
<evidence type="ECO:0000256" key="1">
    <source>
        <dbReference type="SAM" id="MobiDB-lite"/>
    </source>
</evidence>
<dbReference type="AlphaFoldDB" id="A0A543PL35"/>
<dbReference type="Pfam" id="PF03793">
    <property type="entry name" value="PASTA"/>
    <property type="match status" value="1"/>
</dbReference>
<evidence type="ECO:0000259" key="2">
    <source>
        <dbReference type="PROSITE" id="PS51178"/>
    </source>
</evidence>
<protein>
    <submittedName>
        <fullName evidence="3">PASTA domain-containing protein</fullName>
    </submittedName>
</protein>
<dbReference type="PROSITE" id="PS51178">
    <property type="entry name" value="PASTA"/>
    <property type="match status" value="1"/>
</dbReference>
<evidence type="ECO:0000313" key="4">
    <source>
        <dbReference type="Proteomes" id="UP000320085"/>
    </source>
</evidence>
<dbReference type="Proteomes" id="UP000320085">
    <property type="component" value="Unassembled WGS sequence"/>
</dbReference>
<dbReference type="InterPro" id="IPR005543">
    <property type="entry name" value="PASTA_dom"/>
</dbReference>
<dbReference type="RefSeq" id="WP_141824094.1">
    <property type="nucleotide sequence ID" value="NZ_BAAAQC010000017.1"/>
</dbReference>
<proteinExistence type="predicted"/>
<dbReference type="InterPro" id="IPR045392">
    <property type="entry name" value="DUF6519"/>
</dbReference>
<dbReference type="OrthoDB" id="134981at2"/>
<dbReference type="Gene3D" id="3.30.10.20">
    <property type="match status" value="1"/>
</dbReference>